<evidence type="ECO:0000313" key="3">
    <source>
        <dbReference type="Proteomes" id="UP001311799"/>
    </source>
</evidence>
<dbReference type="Gene3D" id="1.25.10.10">
    <property type="entry name" value="Leucine-rich Repeat Variant"/>
    <property type="match status" value="1"/>
</dbReference>
<dbReference type="PANTHER" id="PTHR10648:SF4">
    <property type="entry name" value="PROTEIN PHOSPHATASE 2 (FORMERLY 2A), REGULATORY SUBUNIT A, BETA ISOFORM-RELATED"/>
    <property type="match status" value="1"/>
</dbReference>
<dbReference type="Proteomes" id="UP001311799">
    <property type="component" value="Unassembled WGS sequence"/>
</dbReference>
<dbReference type="GO" id="GO:0005634">
    <property type="term" value="C:nucleus"/>
    <property type="evidence" value="ECO:0007669"/>
    <property type="project" value="TreeGrafter"/>
</dbReference>
<gene>
    <name evidence="2" type="ORF">RS030_193036</name>
</gene>
<keyword evidence="1" id="KW-0677">Repeat</keyword>
<dbReference type="EMBL" id="JAWDEY010000010">
    <property type="protein sequence ID" value="KAK6589988.1"/>
    <property type="molecule type" value="Genomic_DNA"/>
</dbReference>
<name>A0AAV9XZ44_9CRYT</name>
<keyword evidence="3" id="KW-1185">Reference proteome</keyword>
<protein>
    <recommendedName>
        <fullName evidence="4">HEAT repeat family protein</fullName>
    </recommendedName>
</protein>
<dbReference type="GO" id="GO:0019888">
    <property type="term" value="F:protein phosphatase regulator activity"/>
    <property type="evidence" value="ECO:0007669"/>
    <property type="project" value="TreeGrafter"/>
</dbReference>
<dbReference type="InterPro" id="IPR051023">
    <property type="entry name" value="PP2A_Regulatory_Subunit_A"/>
</dbReference>
<evidence type="ECO:0000313" key="2">
    <source>
        <dbReference type="EMBL" id="KAK6589988.1"/>
    </source>
</evidence>
<reference evidence="2 3" key="1">
    <citation type="submission" date="2023-10" db="EMBL/GenBank/DDBJ databases">
        <title>Comparative genomics analysis reveals potential genetic determinants of host preference in Cryptosporidium xiaoi.</title>
        <authorList>
            <person name="Xiao L."/>
            <person name="Li J."/>
        </authorList>
    </citation>
    <scope>NUCLEOTIDE SEQUENCE [LARGE SCALE GENOMIC DNA]</scope>
    <source>
        <strain evidence="2 3">52996</strain>
    </source>
</reference>
<proteinExistence type="predicted"/>
<dbReference type="InterPro" id="IPR011989">
    <property type="entry name" value="ARM-like"/>
</dbReference>
<evidence type="ECO:0008006" key="4">
    <source>
        <dbReference type="Google" id="ProtNLM"/>
    </source>
</evidence>
<evidence type="ECO:0000256" key="1">
    <source>
        <dbReference type="ARBA" id="ARBA00022737"/>
    </source>
</evidence>
<organism evidence="2 3">
    <name type="scientific">Cryptosporidium xiaoi</name>
    <dbReference type="NCBI Taxonomy" id="659607"/>
    <lineage>
        <taxon>Eukaryota</taxon>
        <taxon>Sar</taxon>
        <taxon>Alveolata</taxon>
        <taxon>Apicomplexa</taxon>
        <taxon>Conoidasida</taxon>
        <taxon>Coccidia</taxon>
        <taxon>Eucoccidiorida</taxon>
        <taxon>Eimeriorina</taxon>
        <taxon>Cryptosporidiidae</taxon>
        <taxon>Cryptosporidium</taxon>
    </lineage>
</organism>
<dbReference type="GO" id="GO:0005829">
    <property type="term" value="C:cytosol"/>
    <property type="evidence" value="ECO:0007669"/>
    <property type="project" value="TreeGrafter"/>
</dbReference>
<dbReference type="InterPro" id="IPR016024">
    <property type="entry name" value="ARM-type_fold"/>
</dbReference>
<sequence length="895" mass="103939">MLDVRCQSYPDLRGILDFYKSELESENKTYIFEALRRYSVVSKVVGKDNSEFCLLPLILNVVEFGNYEVNHIVSEELVNIIDVNINYTKESKEIIKKICSKLLFNEEISIRIESIKSLEAIFSRFVSSELVTLFIEEVILPIVKEKCSSKDSITNLPLTDKLSFCNIIPNLILPYCNKTEKNNLVLLYLSLCDDEVPSLRIGASQNLVQILKKIFPLKCGMSLAEYSDIKLVDQSIITEKLLNLVFSLSNDQTSCEVLKSTSVGIAIHLYTNPLFYLEYISSYDRNQLLYFVCEFLDSKYHLQRNAIIGELLPMCLSIRDYYKLSENDSNVIFRSYLSSNEESLLSNIAISSKNSDLMQCIFNILANENETETKILVLEFFQKLIVLGIETYEGNNDSYQNDNIVMKRNASIVVDLSNSIISYIYKHLSEFQLEIHVSLKNSLCTLIVHLIKYIEYLPSGTSYFGIDIKNIKIKFIQVFVSYFTDSNTNVVINAIEHLHVIINQINEEYIFCYLLPQIKTLVFSENEIISFNKKQTEKNIAVQNWRIKRCIIKQLPHWTKSIVFDRKICEFFNCIIIRCILDSTLTVSISALQTIMDIISGFETFDECVYWTNNFIIPSIFIPYIESKSHSIELSCDTSDSNKNFDGTESPPVKDRNEVFDYNIPGDDYNKRILVLNIIFVIFRSLFYKWAFINFENLQENLVNWEKDNKIIREDEAEESSGLIILTEVLNQEEVFTRLSKLVAPIIYNCITDPIINVSISASQLSLQIIKLFSIKINSIHKQSFETSNFAGRSEFLNSCEDELLKNHLINQFELDSIWHLRSVMSNIKIELQEITHFPICIYREFKTIFDKYCEIEVDESEEELYRVVNSIKLWYNLLITNRDKPFSKKNVDRK</sequence>
<dbReference type="GO" id="GO:0000159">
    <property type="term" value="C:protein phosphatase type 2A complex"/>
    <property type="evidence" value="ECO:0007669"/>
    <property type="project" value="TreeGrafter"/>
</dbReference>
<dbReference type="PANTHER" id="PTHR10648">
    <property type="entry name" value="SERINE/THREONINE-PROTEIN PHOSPHATASE PP2A 65 KDA REGULATORY SUBUNIT"/>
    <property type="match status" value="1"/>
</dbReference>
<comment type="caution">
    <text evidence="2">The sequence shown here is derived from an EMBL/GenBank/DDBJ whole genome shotgun (WGS) entry which is preliminary data.</text>
</comment>
<dbReference type="AlphaFoldDB" id="A0AAV9XZ44"/>
<dbReference type="SUPFAM" id="SSF48371">
    <property type="entry name" value="ARM repeat"/>
    <property type="match status" value="1"/>
</dbReference>
<accession>A0AAV9XZ44</accession>